<comment type="function">
    <text evidence="7">Dual-specificity methyltransferase that catalyzes the formation of 5-methyluridine at position 54 (m5U54) in all tRNAs, and that of position 341 (m5U341) in tmRNA (transfer-mRNA).</text>
</comment>
<dbReference type="NCBIfam" id="TIGR02143">
    <property type="entry name" value="trmA_only"/>
    <property type="match status" value="1"/>
</dbReference>
<dbReference type="GO" id="GO:0005829">
    <property type="term" value="C:cytosol"/>
    <property type="evidence" value="ECO:0007669"/>
    <property type="project" value="TreeGrafter"/>
</dbReference>
<dbReference type="PROSITE" id="PS51687">
    <property type="entry name" value="SAM_MT_RNA_M5U"/>
    <property type="match status" value="1"/>
</dbReference>
<protein>
    <recommendedName>
        <fullName evidence="7">tRNA/tmRNA (uracil-C(5))-methyltransferase</fullName>
        <ecNumber evidence="7">2.1.1.35</ecNumber>
    </recommendedName>
    <alternativeName>
        <fullName evidence="7">tRNA (uracil(54)-C(5))-methyltransferase</fullName>
    </alternativeName>
    <alternativeName>
        <fullName evidence="7">tRNA(m5U54)-methyltransferase</fullName>
        <shortName evidence="7">RUMT</shortName>
    </alternativeName>
    <alternativeName>
        <fullName evidence="7">tmRNA (uracil(341)-C(5))-methyltransferase</fullName>
    </alternativeName>
</protein>
<evidence type="ECO:0000256" key="1">
    <source>
        <dbReference type="ARBA" id="ARBA00022603"/>
    </source>
</evidence>
<dbReference type="GO" id="GO:0030488">
    <property type="term" value="P:tRNA methylation"/>
    <property type="evidence" value="ECO:0007669"/>
    <property type="project" value="UniProtKB-UniRule"/>
</dbReference>
<evidence type="ECO:0000256" key="9">
    <source>
        <dbReference type="PROSITE-ProRule" id="PRU10015"/>
    </source>
</evidence>
<dbReference type="GO" id="GO:0030697">
    <property type="term" value="F:tRNA (uracil(54)-C5)-methyltransferase activity, S-adenosyl methionine-dependent"/>
    <property type="evidence" value="ECO:0007669"/>
    <property type="project" value="UniProtKB-UniRule"/>
</dbReference>
<dbReference type="GO" id="GO:0000049">
    <property type="term" value="F:tRNA binding"/>
    <property type="evidence" value="ECO:0007669"/>
    <property type="project" value="TreeGrafter"/>
</dbReference>
<dbReference type="PANTHER" id="PTHR47790:SF2">
    <property type="entry name" value="TRNA_TMRNA (URACIL-C(5))-METHYLTRANSFERASE"/>
    <property type="match status" value="1"/>
</dbReference>
<dbReference type="eggNOG" id="COG2265">
    <property type="taxonomic scope" value="Bacteria"/>
</dbReference>
<keyword evidence="3 7" id="KW-0949">S-adenosyl-L-methionine</keyword>
<dbReference type="CDD" id="cd02440">
    <property type="entry name" value="AdoMet_MTases"/>
    <property type="match status" value="1"/>
</dbReference>
<evidence type="ECO:0000313" key="11">
    <source>
        <dbReference type="Proteomes" id="UP000006334"/>
    </source>
</evidence>
<comment type="catalytic activity">
    <reaction evidence="6 7">
        <text>uridine(54) in tRNA + S-adenosyl-L-methionine = 5-methyluridine(54) in tRNA + S-adenosyl-L-homocysteine + H(+)</text>
        <dbReference type="Rhea" id="RHEA:42712"/>
        <dbReference type="Rhea" id="RHEA-COMP:10167"/>
        <dbReference type="Rhea" id="RHEA-COMP:10193"/>
        <dbReference type="ChEBI" id="CHEBI:15378"/>
        <dbReference type="ChEBI" id="CHEBI:57856"/>
        <dbReference type="ChEBI" id="CHEBI:59789"/>
        <dbReference type="ChEBI" id="CHEBI:65315"/>
        <dbReference type="ChEBI" id="CHEBI:74447"/>
        <dbReference type="EC" id="2.1.1.35"/>
    </reaction>
</comment>
<evidence type="ECO:0000256" key="2">
    <source>
        <dbReference type="ARBA" id="ARBA00022679"/>
    </source>
</evidence>
<dbReference type="OrthoDB" id="9804590at2"/>
<feature type="binding site" evidence="7 8">
    <location>
        <position position="298"/>
    </location>
    <ligand>
        <name>S-adenosyl-L-methionine</name>
        <dbReference type="ChEBI" id="CHEBI:59789"/>
    </ligand>
</feature>
<dbReference type="Gene3D" id="2.40.50.1070">
    <property type="match status" value="1"/>
</dbReference>
<dbReference type="PROSITE" id="PS01231">
    <property type="entry name" value="TRMA_2"/>
    <property type="match status" value="1"/>
</dbReference>
<dbReference type="Proteomes" id="UP000006334">
    <property type="component" value="Unassembled WGS sequence"/>
</dbReference>
<dbReference type="InterPro" id="IPR030390">
    <property type="entry name" value="MeTrfase_TrmA_AS"/>
</dbReference>
<dbReference type="SUPFAM" id="SSF53335">
    <property type="entry name" value="S-adenosyl-L-methionine-dependent methyltransferases"/>
    <property type="match status" value="1"/>
</dbReference>
<dbReference type="AlphaFoldDB" id="K6YXK5"/>
<dbReference type="Gene3D" id="3.40.50.150">
    <property type="entry name" value="Vaccinia Virus protein VP39"/>
    <property type="match status" value="1"/>
</dbReference>
<evidence type="ECO:0000256" key="4">
    <source>
        <dbReference type="ARBA" id="ARBA00022694"/>
    </source>
</evidence>
<dbReference type="PANTHER" id="PTHR47790">
    <property type="entry name" value="TRNA/TMRNA (URACIL-C(5))-METHYLTRANSFERASE"/>
    <property type="match status" value="1"/>
</dbReference>
<proteinExistence type="inferred from homology"/>
<organism evidence="10 11">
    <name type="scientific">Aliiglaciecola lipolytica E3</name>
    <dbReference type="NCBI Taxonomy" id="1127673"/>
    <lineage>
        <taxon>Bacteria</taxon>
        <taxon>Pseudomonadati</taxon>
        <taxon>Pseudomonadota</taxon>
        <taxon>Gammaproteobacteria</taxon>
        <taxon>Alteromonadales</taxon>
        <taxon>Alteromonadaceae</taxon>
        <taxon>Aliiglaciecola</taxon>
    </lineage>
</organism>
<comment type="catalytic activity">
    <reaction evidence="5 7">
        <text>uridine(341) in tmRNA + S-adenosyl-L-methionine = 5-methyluridine(341) in tmRNA + S-adenosyl-L-homocysteine + H(+)</text>
        <dbReference type="Rhea" id="RHEA:43612"/>
        <dbReference type="Rhea" id="RHEA-COMP:10630"/>
        <dbReference type="Rhea" id="RHEA-COMP:10631"/>
        <dbReference type="ChEBI" id="CHEBI:15378"/>
        <dbReference type="ChEBI" id="CHEBI:57856"/>
        <dbReference type="ChEBI" id="CHEBI:59789"/>
        <dbReference type="ChEBI" id="CHEBI:65315"/>
        <dbReference type="ChEBI" id="CHEBI:74447"/>
    </reaction>
</comment>
<dbReference type="FunFam" id="3.40.50.150:FF:000012">
    <property type="entry name" value="tRNA/tmRNA (uracil-C(5))-methyltransferase"/>
    <property type="match status" value="1"/>
</dbReference>
<keyword evidence="4 7" id="KW-0819">tRNA processing</keyword>
<dbReference type="InterPro" id="IPR010280">
    <property type="entry name" value="U5_MeTrfase_fam"/>
</dbReference>
<dbReference type="GO" id="GO:0019843">
    <property type="term" value="F:rRNA binding"/>
    <property type="evidence" value="ECO:0007669"/>
    <property type="project" value="TreeGrafter"/>
</dbReference>
<dbReference type="EMBL" id="BAEN01000065">
    <property type="protein sequence ID" value="GAC15965.1"/>
    <property type="molecule type" value="Genomic_DNA"/>
</dbReference>
<comment type="similarity">
    <text evidence="7">Belongs to the class I-like SAM-binding methyltransferase superfamily. RNA M5U methyltransferase family. TrmA subfamily.</text>
</comment>
<keyword evidence="2 7" id="KW-0808">Transferase</keyword>
<dbReference type="FunFam" id="2.40.50.1070:FF:000001">
    <property type="entry name" value="tRNA/tmRNA (uracil-C(5))-methyltransferase"/>
    <property type="match status" value="1"/>
</dbReference>
<reference evidence="10 11" key="1">
    <citation type="journal article" date="2017" name="Antonie Van Leeuwenhoek">
        <title>Rhizobium rhizosphaerae sp. nov., a novel species isolated from rice rhizosphere.</title>
        <authorList>
            <person name="Zhao J.J."/>
            <person name="Zhang J."/>
            <person name="Zhang R.J."/>
            <person name="Zhang C.W."/>
            <person name="Yin H.Q."/>
            <person name="Zhang X.X."/>
        </authorList>
    </citation>
    <scope>NUCLEOTIDE SEQUENCE [LARGE SCALE GENOMIC DNA]</scope>
    <source>
        <strain evidence="10 11">E3</strain>
    </source>
</reference>
<feature type="binding site" evidence="7 8">
    <location>
        <position position="189"/>
    </location>
    <ligand>
        <name>S-adenosyl-L-methionine</name>
        <dbReference type="ChEBI" id="CHEBI:59789"/>
    </ligand>
</feature>
<evidence type="ECO:0000256" key="5">
    <source>
        <dbReference type="ARBA" id="ARBA00051255"/>
    </source>
</evidence>
<feature type="active site" description="Nucleophile" evidence="7 8">
    <location>
        <position position="323"/>
    </location>
</feature>
<feature type="binding site" evidence="7 8">
    <location>
        <position position="238"/>
    </location>
    <ligand>
        <name>S-adenosyl-L-methionine</name>
        <dbReference type="ChEBI" id="CHEBI:59789"/>
    </ligand>
</feature>
<comment type="caution">
    <text evidence="10">The sequence shown here is derived from an EMBL/GenBank/DDBJ whole genome shotgun (WGS) entry which is preliminary data.</text>
</comment>
<feature type="binding site" evidence="7">
    <location>
        <position position="222"/>
    </location>
    <ligand>
        <name>S-adenosyl-L-methionine</name>
        <dbReference type="ChEBI" id="CHEBI:59789"/>
    </ligand>
</feature>
<dbReference type="Pfam" id="PF05958">
    <property type="entry name" value="tRNA_U5-meth_tr"/>
    <property type="match status" value="1"/>
</dbReference>
<dbReference type="InterPro" id="IPR030391">
    <property type="entry name" value="MeTrfase_TrmA_CS"/>
</dbReference>
<keyword evidence="11" id="KW-1185">Reference proteome</keyword>
<evidence type="ECO:0000256" key="6">
    <source>
        <dbReference type="ARBA" id="ARBA00052788"/>
    </source>
</evidence>
<dbReference type="HAMAP" id="MF_01011">
    <property type="entry name" value="RNA_methyltr_TrmA"/>
    <property type="match status" value="1"/>
</dbReference>
<dbReference type="PROSITE" id="PS01230">
    <property type="entry name" value="TRMA_1"/>
    <property type="match status" value="1"/>
</dbReference>
<feature type="active site" evidence="9">
    <location>
        <position position="323"/>
    </location>
</feature>
<evidence type="ECO:0000313" key="10">
    <source>
        <dbReference type="EMBL" id="GAC15965.1"/>
    </source>
</evidence>
<dbReference type="EC" id="2.1.1.35" evidence="7"/>
<accession>K6YXK5</accession>
<evidence type="ECO:0000256" key="3">
    <source>
        <dbReference type="ARBA" id="ARBA00022691"/>
    </source>
</evidence>
<evidence type="ECO:0000256" key="7">
    <source>
        <dbReference type="HAMAP-Rule" id="MF_01011"/>
    </source>
</evidence>
<gene>
    <name evidence="7 10" type="primary">trmA</name>
    <name evidence="10" type="ORF">GLIP_3351</name>
</gene>
<dbReference type="InterPro" id="IPR029063">
    <property type="entry name" value="SAM-dependent_MTases_sf"/>
</dbReference>
<feature type="binding site" evidence="7 8">
    <location>
        <position position="217"/>
    </location>
    <ligand>
        <name>S-adenosyl-L-methionine</name>
        <dbReference type="ChEBI" id="CHEBI:59789"/>
    </ligand>
</feature>
<sequence length="373" mass="43046">MRPTEINPSHYQAQLDEKTARLEQQFAQFKVPQLEVFDSQPLNYRMRAEFRVWHDGDDLFHIMFDSETKEKYRVEDFPPASKLINEVMEDLLQLLKESEVARRKLFQIDYLSTLSGEIVVSLLYHKALDEDWHRQIKLILASLRQKYRIDIVGRARKQKSLVDKDFVIEQLPIGKRTYEFKQVENSFTQPNASVNQKMIEWALDVTAQSEGDLLELYCGSGNFSIPMAQNFKRVLATEISKSSVAAAQHNISANQTENVTILRMSSEEFVQAQAGIRQFKRLEGIDLTEYDCRTVLVDPPRAGLDQATVEMVSKYDNIVYISCNPDTLQSNLDLLIKTHKVQRFALFDQFPYTHHLEAGVYLVSRNKANQASG</sequence>
<dbReference type="RefSeq" id="WP_008845769.1">
    <property type="nucleotide sequence ID" value="NZ_BAEN01000065.1"/>
</dbReference>
<dbReference type="STRING" id="1127673.GLIP_3351"/>
<evidence type="ECO:0000256" key="8">
    <source>
        <dbReference type="PROSITE-ProRule" id="PRU01024"/>
    </source>
</evidence>
<keyword evidence="1 7" id="KW-0489">Methyltransferase</keyword>
<feature type="active site" description="Proton acceptor" evidence="7">
    <location>
        <position position="357"/>
    </location>
</feature>
<dbReference type="InterPro" id="IPR011869">
    <property type="entry name" value="TrmA_MeTrfase"/>
</dbReference>
<name>K6YXK5_9ALTE</name>